<dbReference type="EMBL" id="BMQG01000005">
    <property type="protein sequence ID" value="GGM41545.1"/>
    <property type="molecule type" value="Genomic_DNA"/>
</dbReference>
<proteinExistence type="predicted"/>
<keyword evidence="3" id="KW-1185">Reference proteome</keyword>
<dbReference type="SUPFAM" id="SSF109854">
    <property type="entry name" value="DinB/YfiT-like putative metalloenzymes"/>
    <property type="match status" value="1"/>
</dbReference>
<dbReference type="Gene3D" id="1.20.120.450">
    <property type="entry name" value="dinb family like domain"/>
    <property type="match status" value="1"/>
</dbReference>
<reference evidence="3" key="1">
    <citation type="journal article" date="2019" name="Int. J. Syst. Evol. Microbiol.">
        <title>The Global Catalogue of Microorganisms (GCM) 10K type strain sequencing project: providing services to taxonomists for standard genome sequencing and annotation.</title>
        <authorList>
            <consortium name="The Broad Institute Genomics Platform"/>
            <consortium name="The Broad Institute Genome Sequencing Center for Infectious Disease"/>
            <person name="Wu L."/>
            <person name="Ma J."/>
        </authorList>
    </citation>
    <scope>NUCLEOTIDE SEQUENCE [LARGE SCALE GENOMIC DNA]</scope>
    <source>
        <strain evidence="3">JCM 31047</strain>
    </source>
</reference>
<dbReference type="Pfam" id="PF12867">
    <property type="entry name" value="DinB_2"/>
    <property type="match status" value="1"/>
</dbReference>
<dbReference type="InterPro" id="IPR034660">
    <property type="entry name" value="DinB/YfiT-like"/>
</dbReference>
<dbReference type="RefSeq" id="WP_110831709.1">
    <property type="nucleotide sequence ID" value="NZ_BMQG01000005.1"/>
</dbReference>
<evidence type="ECO:0000313" key="3">
    <source>
        <dbReference type="Proteomes" id="UP000600547"/>
    </source>
</evidence>
<name>A0A8H9GNK1_9DEIO</name>
<gene>
    <name evidence="2" type="ORF">GCM10008956_17420</name>
</gene>
<sequence length="173" mass="19072">MTDPRQPLMTQPLSTQSLIAQLLDAEFTAFEAALHACPDALFGQAPRVGHRVAWHALHVMDWTRATIQPGLTGPDPAHTFGYLGAEDTDWARAVHGPTLAEETDAPALIRAAVSDVFNAARRDLRAAPAGRFDPDATFQMFHKRRDVTGSVTYHLRHTAYHRGQIALVTKELQ</sequence>
<dbReference type="AlphaFoldDB" id="A0A8H9GNK1"/>
<evidence type="ECO:0000313" key="2">
    <source>
        <dbReference type="EMBL" id="GGM41545.1"/>
    </source>
</evidence>
<comment type="caution">
    <text evidence="2">The sequence shown here is derived from an EMBL/GenBank/DDBJ whole genome shotgun (WGS) entry which is preliminary data.</text>
</comment>
<accession>A0A8H9GNK1</accession>
<dbReference type="InterPro" id="IPR024775">
    <property type="entry name" value="DinB-like"/>
</dbReference>
<evidence type="ECO:0000259" key="1">
    <source>
        <dbReference type="Pfam" id="PF12867"/>
    </source>
</evidence>
<dbReference type="Proteomes" id="UP000600547">
    <property type="component" value="Unassembled WGS sequence"/>
</dbReference>
<protein>
    <recommendedName>
        <fullName evidence="1">DinB-like domain-containing protein</fullName>
    </recommendedName>
</protein>
<feature type="domain" description="DinB-like" evidence="1">
    <location>
        <begin position="23"/>
        <end position="165"/>
    </location>
</feature>
<organism evidence="2 3">
    <name type="scientific">Deinococcus arenae</name>
    <dbReference type="NCBI Taxonomy" id="1452751"/>
    <lineage>
        <taxon>Bacteria</taxon>
        <taxon>Thermotogati</taxon>
        <taxon>Deinococcota</taxon>
        <taxon>Deinococci</taxon>
        <taxon>Deinococcales</taxon>
        <taxon>Deinococcaceae</taxon>
        <taxon>Deinococcus</taxon>
    </lineage>
</organism>